<proteinExistence type="inferred from homology"/>
<dbReference type="GO" id="GO:0051082">
    <property type="term" value="F:unfolded protein binding"/>
    <property type="evidence" value="ECO:0007669"/>
    <property type="project" value="InterPro"/>
</dbReference>
<dbReference type="InterPro" id="IPR018253">
    <property type="entry name" value="DnaJ_domain_CS"/>
</dbReference>
<name>A0A9W8A657_9FUNG</name>
<gene>
    <name evidence="10" type="primary">SCJ1</name>
    <name evidence="10" type="ORF">H4219_001618</name>
</gene>
<dbReference type="GO" id="GO:0005524">
    <property type="term" value="F:ATP binding"/>
    <property type="evidence" value="ECO:0007669"/>
    <property type="project" value="InterPro"/>
</dbReference>
<dbReference type="HAMAP" id="MF_01152">
    <property type="entry name" value="DnaJ"/>
    <property type="match status" value="1"/>
</dbReference>
<dbReference type="InterPro" id="IPR044713">
    <property type="entry name" value="DNJA1/2-like"/>
</dbReference>
<evidence type="ECO:0000259" key="8">
    <source>
        <dbReference type="PROSITE" id="PS50076"/>
    </source>
</evidence>
<keyword evidence="5" id="KW-0143">Chaperone</keyword>
<dbReference type="GO" id="GO:0006457">
    <property type="term" value="P:protein folding"/>
    <property type="evidence" value="ECO:0007669"/>
    <property type="project" value="InterPro"/>
</dbReference>
<feature type="zinc finger region" description="CR-type" evidence="6">
    <location>
        <begin position="177"/>
        <end position="260"/>
    </location>
</feature>
<accession>A0A9W8A657</accession>
<dbReference type="PROSITE" id="PS51188">
    <property type="entry name" value="ZF_CR"/>
    <property type="match status" value="1"/>
</dbReference>
<evidence type="ECO:0000256" key="3">
    <source>
        <dbReference type="ARBA" id="ARBA00022771"/>
    </source>
</evidence>
<evidence type="ECO:0000313" key="11">
    <source>
        <dbReference type="Proteomes" id="UP001150538"/>
    </source>
</evidence>
<dbReference type="EMBL" id="JANBPU010000019">
    <property type="protein sequence ID" value="KAJ1919958.1"/>
    <property type="molecule type" value="Genomic_DNA"/>
</dbReference>
<dbReference type="InterPro" id="IPR036869">
    <property type="entry name" value="J_dom_sf"/>
</dbReference>
<dbReference type="GO" id="GO:0009408">
    <property type="term" value="P:response to heat"/>
    <property type="evidence" value="ECO:0007669"/>
    <property type="project" value="InterPro"/>
</dbReference>
<dbReference type="OrthoDB" id="550424at2759"/>
<dbReference type="SUPFAM" id="SSF49493">
    <property type="entry name" value="HSP40/DnaJ peptide-binding domain"/>
    <property type="match status" value="2"/>
</dbReference>
<keyword evidence="11" id="KW-1185">Reference proteome</keyword>
<dbReference type="CDD" id="cd10747">
    <property type="entry name" value="DnaJ_C"/>
    <property type="match status" value="1"/>
</dbReference>
<evidence type="ECO:0000256" key="5">
    <source>
        <dbReference type="ARBA" id="ARBA00023186"/>
    </source>
</evidence>
<dbReference type="Gene3D" id="1.10.287.110">
    <property type="entry name" value="DnaJ domain"/>
    <property type="match status" value="1"/>
</dbReference>
<dbReference type="SMART" id="SM00271">
    <property type="entry name" value="DnaJ"/>
    <property type="match status" value="1"/>
</dbReference>
<dbReference type="GO" id="GO:0008270">
    <property type="term" value="F:zinc ion binding"/>
    <property type="evidence" value="ECO:0007669"/>
    <property type="project" value="UniProtKB-KW"/>
</dbReference>
<feature type="region of interest" description="Disordered" evidence="7">
    <location>
        <begin position="410"/>
        <end position="447"/>
    </location>
</feature>
<dbReference type="PRINTS" id="PR00625">
    <property type="entry name" value="JDOMAIN"/>
</dbReference>
<evidence type="ECO:0000256" key="1">
    <source>
        <dbReference type="ARBA" id="ARBA00022723"/>
    </source>
</evidence>
<dbReference type="SUPFAM" id="SSF57938">
    <property type="entry name" value="DnaJ/Hsp40 cysteine-rich domain"/>
    <property type="match status" value="1"/>
</dbReference>
<dbReference type="InterPro" id="IPR002939">
    <property type="entry name" value="DnaJ_C"/>
</dbReference>
<feature type="compositionally biased region" description="Basic and acidic residues" evidence="7">
    <location>
        <begin position="430"/>
        <end position="447"/>
    </location>
</feature>
<dbReference type="Pfam" id="PF01556">
    <property type="entry name" value="DnaJ_C"/>
    <property type="match status" value="1"/>
</dbReference>
<feature type="domain" description="CR-type" evidence="9">
    <location>
        <begin position="177"/>
        <end position="260"/>
    </location>
</feature>
<evidence type="ECO:0000256" key="4">
    <source>
        <dbReference type="ARBA" id="ARBA00022833"/>
    </source>
</evidence>
<organism evidence="10 11">
    <name type="scientific">Mycoemilia scoparia</name>
    <dbReference type="NCBI Taxonomy" id="417184"/>
    <lineage>
        <taxon>Eukaryota</taxon>
        <taxon>Fungi</taxon>
        <taxon>Fungi incertae sedis</taxon>
        <taxon>Zoopagomycota</taxon>
        <taxon>Kickxellomycotina</taxon>
        <taxon>Kickxellomycetes</taxon>
        <taxon>Kickxellales</taxon>
        <taxon>Kickxellaceae</taxon>
        <taxon>Mycoemilia</taxon>
    </lineage>
</organism>
<dbReference type="GO" id="GO:0030544">
    <property type="term" value="F:Hsp70 protein binding"/>
    <property type="evidence" value="ECO:0007669"/>
    <property type="project" value="InterPro"/>
</dbReference>
<keyword evidence="3 6" id="KW-0863">Zinc-finger</keyword>
<evidence type="ECO:0000313" key="10">
    <source>
        <dbReference type="EMBL" id="KAJ1919958.1"/>
    </source>
</evidence>
<dbReference type="Proteomes" id="UP001150538">
    <property type="component" value="Unassembled WGS sequence"/>
</dbReference>
<dbReference type="CDD" id="cd10719">
    <property type="entry name" value="DnaJ_zf"/>
    <property type="match status" value="1"/>
</dbReference>
<dbReference type="Pfam" id="PF00684">
    <property type="entry name" value="DnaJ_CXXCXGXG"/>
    <property type="match status" value="1"/>
</dbReference>
<dbReference type="InterPro" id="IPR036410">
    <property type="entry name" value="HSP_DnaJ_Cys-rich_dom_sf"/>
</dbReference>
<dbReference type="PANTHER" id="PTHR43888">
    <property type="entry name" value="DNAJ-LIKE-2, ISOFORM A-RELATED"/>
    <property type="match status" value="1"/>
</dbReference>
<keyword evidence="2" id="KW-0677">Repeat</keyword>
<sequence length="447" mass="49574">MRLFWNTKPHTIPRLARLLLTILVVAIFLLDATLVGVLAGKDYYNILGISRNANEREIKKAYRQLSKKYHPDKNSGDKKAEAMFIEVAQAYEVLSNKEKRDVYDRYGEEGVKNFGEGGSGGGGGGGGFHDPFDIFSQFFGGGGGFGFGGHHHHRHQRPRGKDIKIDLMLTLEEIHLGGNIEIEVAKQTICDVCGGTGAHSHDHINTCPDCQGNGFKVVRQVLGPGIVQTMQSTCQKCNGKGKIITKPCSQCHGKRVIRGFDLLSLDVKPGSMPGNHYVFDGEANEHPDYDPGDVILQIVEVPHPRFDRRGHDLFANVTITLAEALTGFKRILVNLDKSEVVLERMDEITPPGYIQQLSGLGISRGKEDNKKDAGDLYVTYFIQFPKSLDEKTKSEVKSVFAQDKVTWEEPFGLFSHPTPDDDDDENVGDANKEQKQTKKGSEKHDEL</sequence>
<dbReference type="Gene3D" id="2.10.230.10">
    <property type="entry name" value="Heat shock protein DnaJ, cysteine-rich domain"/>
    <property type="match status" value="1"/>
</dbReference>
<dbReference type="Pfam" id="PF00226">
    <property type="entry name" value="DnaJ"/>
    <property type="match status" value="1"/>
</dbReference>
<dbReference type="InterPro" id="IPR001305">
    <property type="entry name" value="HSP_DnaJ_Cys-rich_dom"/>
</dbReference>
<dbReference type="SUPFAM" id="SSF46565">
    <property type="entry name" value="Chaperone J-domain"/>
    <property type="match status" value="1"/>
</dbReference>
<dbReference type="AlphaFoldDB" id="A0A9W8A657"/>
<protein>
    <submittedName>
        <fullName evidence="10">DnaJ- protein scj1</fullName>
    </submittedName>
</protein>
<dbReference type="FunFam" id="2.60.260.20:FF:000013">
    <property type="entry name" value="DnaJ subfamily B member 11"/>
    <property type="match status" value="1"/>
</dbReference>
<evidence type="ECO:0000256" key="2">
    <source>
        <dbReference type="ARBA" id="ARBA00022737"/>
    </source>
</evidence>
<dbReference type="PROSITE" id="PS50076">
    <property type="entry name" value="DNAJ_2"/>
    <property type="match status" value="1"/>
</dbReference>
<keyword evidence="1 6" id="KW-0479">Metal-binding</keyword>
<dbReference type="Gene3D" id="2.60.260.20">
    <property type="entry name" value="Urease metallochaperone UreE, N-terminal domain"/>
    <property type="match status" value="2"/>
</dbReference>
<dbReference type="FunFam" id="2.10.230.10:FF:000002">
    <property type="entry name" value="Molecular chaperone DnaJ"/>
    <property type="match status" value="1"/>
</dbReference>
<reference evidence="10" key="1">
    <citation type="submission" date="2022-07" db="EMBL/GenBank/DDBJ databases">
        <title>Phylogenomic reconstructions and comparative analyses of Kickxellomycotina fungi.</title>
        <authorList>
            <person name="Reynolds N.K."/>
            <person name="Stajich J.E."/>
            <person name="Barry K."/>
            <person name="Grigoriev I.V."/>
            <person name="Crous P."/>
            <person name="Smith M.E."/>
        </authorList>
    </citation>
    <scope>NUCLEOTIDE SEQUENCE</scope>
    <source>
        <strain evidence="10">NBRC 100468</strain>
    </source>
</reference>
<dbReference type="InterPro" id="IPR012724">
    <property type="entry name" value="DnaJ"/>
</dbReference>
<feature type="domain" description="J" evidence="8">
    <location>
        <begin position="42"/>
        <end position="107"/>
    </location>
</feature>
<evidence type="ECO:0000256" key="7">
    <source>
        <dbReference type="SAM" id="MobiDB-lite"/>
    </source>
</evidence>
<evidence type="ECO:0000256" key="6">
    <source>
        <dbReference type="PROSITE-ProRule" id="PRU00546"/>
    </source>
</evidence>
<dbReference type="CDD" id="cd06257">
    <property type="entry name" value="DnaJ"/>
    <property type="match status" value="1"/>
</dbReference>
<evidence type="ECO:0000259" key="9">
    <source>
        <dbReference type="PROSITE" id="PS51188"/>
    </source>
</evidence>
<dbReference type="InterPro" id="IPR008971">
    <property type="entry name" value="HSP40/DnaJ_pept-bd"/>
</dbReference>
<dbReference type="InterPro" id="IPR001623">
    <property type="entry name" value="DnaJ_domain"/>
</dbReference>
<dbReference type="PROSITE" id="PS00636">
    <property type="entry name" value="DNAJ_1"/>
    <property type="match status" value="1"/>
</dbReference>
<comment type="caution">
    <text evidence="10">The sequence shown here is derived from an EMBL/GenBank/DDBJ whole genome shotgun (WGS) entry which is preliminary data.</text>
</comment>
<keyword evidence="4 6" id="KW-0862">Zinc</keyword>